<dbReference type="RefSeq" id="WP_144907722.1">
    <property type="nucleotide sequence ID" value="NZ_JACHOA010000003.1"/>
</dbReference>
<sequence>MTRPTPEQIAAFADGQLEGAEHADVAAAIAADDALTAQVAAHQALRARLSSHFAPVTSEAVPDRLVALLSAPQTDVVDLAQVRARRRGLPRWTWIAGPALAASLVLAVTLGRGGGTGADYAPDQIAAALDSQLVGEQPGDAPVRVLLSFRDAAGAYCRAYSASATSGIACRDGEGWKLQGAASPGAGRANGEYRQAGSEAEIMAQAQALAAGPALDAEAEKAARARGWRGPSD</sequence>
<dbReference type="OrthoDB" id="7502743at2"/>
<gene>
    <name evidence="1" type="ORF">GGR37_001730</name>
</gene>
<name>A0A7W7ABY3_9SPHN</name>
<proteinExistence type="predicted"/>
<dbReference type="AlphaFoldDB" id="A0A7W7ABY3"/>
<reference evidence="1 2" key="1">
    <citation type="submission" date="2020-08" db="EMBL/GenBank/DDBJ databases">
        <title>Genomic Encyclopedia of Type Strains, Phase IV (KMG-IV): sequencing the most valuable type-strain genomes for metagenomic binning, comparative biology and taxonomic classification.</title>
        <authorList>
            <person name="Goeker M."/>
        </authorList>
    </citation>
    <scope>NUCLEOTIDE SEQUENCE [LARGE SCALE GENOMIC DNA]</scope>
    <source>
        <strain evidence="1 2">DSM 17507</strain>
    </source>
</reference>
<protein>
    <recommendedName>
        <fullName evidence="3">Anti-sigma factor RsiW</fullName>
    </recommendedName>
</protein>
<comment type="caution">
    <text evidence="1">The sequence shown here is derived from an EMBL/GenBank/DDBJ whole genome shotgun (WGS) entry which is preliminary data.</text>
</comment>
<keyword evidence="2" id="KW-1185">Reference proteome</keyword>
<accession>A0A7W7ABY3</accession>
<evidence type="ECO:0008006" key="3">
    <source>
        <dbReference type="Google" id="ProtNLM"/>
    </source>
</evidence>
<evidence type="ECO:0000313" key="2">
    <source>
        <dbReference type="Proteomes" id="UP000538566"/>
    </source>
</evidence>
<evidence type="ECO:0000313" key="1">
    <source>
        <dbReference type="EMBL" id="MBB4613455.1"/>
    </source>
</evidence>
<dbReference type="EMBL" id="JACHOA010000003">
    <property type="protein sequence ID" value="MBB4613455.1"/>
    <property type="molecule type" value="Genomic_DNA"/>
</dbReference>
<dbReference type="Proteomes" id="UP000538566">
    <property type="component" value="Unassembled WGS sequence"/>
</dbReference>
<organism evidence="1 2">
    <name type="scientific">Novosphingobium taihuense</name>
    <dbReference type="NCBI Taxonomy" id="260085"/>
    <lineage>
        <taxon>Bacteria</taxon>
        <taxon>Pseudomonadati</taxon>
        <taxon>Pseudomonadota</taxon>
        <taxon>Alphaproteobacteria</taxon>
        <taxon>Sphingomonadales</taxon>
        <taxon>Sphingomonadaceae</taxon>
        <taxon>Novosphingobium</taxon>
    </lineage>
</organism>